<evidence type="ECO:0000256" key="1">
    <source>
        <dbReference type="SAM" id="MobiDB-lite"/>
    </source>
</evidence>
<evidence type="ECO:0000313" key="2">
    <source>
        <dbReference type="EMBL" id="KAG2423060.1"/>
    </source>
</evidence>
<sequence length="698" mass="71296">MLQTVWQLYDKYANASPLLERYAEEGGAAGATAAATRRSERRRPGASGGGAAGDDGAGEDAVKEAMAGTEAAAAAEAARVWEENGHHCLDLLEPLLLPPDTTAPKYVQEALMHMVLNAEAHRTHLSSRALGLLERLLERHPPVRLAGAAVGARGGDDEDDEDDEDEDEEEQEGRTGGGGLRPRPRLEENPNLWDPVSGGWTRPPLLGLPRLAARLRHLRGLSLLAGGAHNCLARALEAAGHAALPRASEKDAAESGDVGQLLLLRYWTRMLCADMEVRLRAAGGVLAAAAAAGGGGGGGGGGAGEEHLKAAATEARAAVEGSLMLRLMKTADGTLRWKFETDPKPALVRLLAATAVYGAMGARAGAALPLPGGQGSGGGGRAGGVVAVPPVAASRLLLAGGPAEVGQLAGRLLGCLAGGLATVEAADGYSRRRSAAVDCNERVELDRRLAKVVLKEAVYGHPDNVQALLSCLPPAACVRLLSYLVAEAAQDQLMGAQASGAGGGEVAALAALAAHYMDEGTKDSPPPVLASPALCYLLGGDQDGAGGGGGHWAWALRCLRLNNQMPARVGLPLLVAALAAAGCRHAEAEARRAEEEEQELDEGAGQGEVMDEEGPAGAILTAAQWRRELAAVAALSERAAARLRAEGLVQPEDGAWASGPGAGAGGGSSLATYIQLRCAEQLAKRQSGSGGAAAMAAV</sequence>
<feature type="compositionally biased region" description="Gly residues" evidence="1">
    <location>
        <begin position="46"/>
        <end position="55"/>
    </location>
</feature>
<feature type="region of interest" description="Disordered" evidence="1">
    <location>
        <begin position="144"/>
        <end position="199"/>
    </location>
</feature>
<gene>
    <name evidence="2" type="ORF">HXX76_015576</name>
</gene>
<name>A0A835SLX9_CHLIN</name>
<reference evidence="2" key="1">
    <citation type="journal article" date="2020" name="bioRxiv">
        <title>Comparative genomics of Chlamydomonas.</title>
        <authorList>
            <person name="Craig R.J."/>
            <person name="Hasan A.R."/>
            <person name="Ness R.W."/>
            <person name="Keightley P.D."/>
        </authorList>
    </citation>
    <scope>NUCLEOTIDE SEQUENCE</scope>
    <source>
        <strain evidence="2">SAG 7.73</strain>
    </source>
</reference>
<accession>A0A835SLX9</accession>
<dbReference type="OrthoDB" id="548890at2759"/>
<organism evidence="2 3">
    <name type="scientific">Chlamydomonas incerta</name>
    <dbReference type="NCBI Taxonomy" id="51695"/>
    <lineage>
        <taxon>Eukaryota</taxon>
        <taxon>Viridiplantae</taxon>
        <taxon>Chlorophyta</taxon>
        <taxon>core chlorophytes</taxon>
        <taxon>Chlorophyceae</taxon>
        <taxon>CS clade</taxon>
        <taxon>Chlamydomonadales</taxon>
        <taxon>Chlamydomonadaceae</taxon>
        <taxon>Chlamydomonas</taxon>
    </lineage>
</organism>
<keyword evidence="3" id="KW-1185">Reference proteome</keyword>
<feature type="region of interest" description="Disordered" evidence="1">
    <location>
        <begin position="589"/>
        <end position="611"/>
    </location>
</feature>
<dbReference type="EMBL" id="JAEHOC010000087">
    <property type="protein sequence ID" value="KAG2423060.1"/>
    <property type="molecule type" value="Genomic_DNA"/>
</dbReference>
<proteinExistence type="predicted"/>
<dbReference type="Proteomes" id="UP000650467">
    <property type="component" value="Unassembled WGS sequence"/>
</dbReference>
<dbReference type="AlphaFoldDB" id="A0A835SLX9"/>
<evidence type="ECO:0000313" key="3">
    <source>
        <dbReference type="Proteomes" id="UP000650467"/>
    </source>
</evidence>
<feature type="compositionally biased region" description="Acidic residues" evidence="1">
    <location>
        <begin position="156"/>
        <end position="171"/>
    </location>
</feature>
<protein>
    <submittedName>
        <fullName evidence="2">Uncharacterized protein</fullName>
    </submittedName>
</protein>
<feature type="region of interest" description="Disordered" evidence="1">
    <location>
        <begin position="31"/>
        <end position="58"/>
    </location>
</feature>
<comment type="caution">
    <text evidence="2">The sequence shown here is derived from an EMBL/GenBank/DDBJ whole genome shotgun (WGS) entry which is preliminary data.</text>
</comment>